<sequence length="562" mass="63586">MLQRAPGKTIYQAEDWVGFRFIPNDDLIADLKNKMDCNSHSVSNYLIMSLAVADLLVGALVMPVSALVEISKKWWLGLVLCDIWICNDVLLCTASILHLVAIAIDRFQAVTNVTYLQTRSSKKIIAMIAACWIGGVIISIPARFHPNREKHRQQVTIGKCELNSSTEYTIFSTLCAFYIPFIFMVCIYAKIWQTARERIRKKKFQAKQRKDANGVLAQSEKVPLEASVTCGCCYGKYKKIWRANIWTNCRLFNKKAPKTNGPINYKRNSSHVTYGAVAAGIRMASAIMTTTKSDPNKSYTLSELAVHSNRKISTRNSSSESSDSDSTSKIPLSYSILFKHLNQTEAQVSEDAAELIPKSIEYVDAAEIETVSSGEASPSRSCSQSRNCSMDYSSSKALARYSIIRGIRGPKAENQQLSSNFMTLAAYKKRQKQMRWIKRQHELEKTAIEAMGMIVFDEQSFGSVDDDLSPRERIEQKRERKAARTLAIITGCFLLCWLPFSLNSLLWHLTKSQLDPSGHFDSIILWLGYINSLLNPVIYTIFAPDFRNAFRKILFGRYRRNK</sequence>
<keyword evidence="2" id="KW-1003">Cell membrane</keyword>
<dbReference type="GO" id="GO:0004930">
    <property type="term" value="F:G protein-coupled receptor activity"/>
    <property type="evidence" value="ECO:0007669"/>
    <property type="project" value="UniProtKB-KW"/>
</dbReference>
<evidence type="ECO:0000256" key="11">
    <source>
        <dbReference type="SAM" id="Phobius"/>
    </source>
</evidence>
<keyword evidence="3 10" id="KW-0812">Transmembrane</keyword>
<dbReference type="Proteomes" id="UP001626550">
    <property type="component" value="Unassembled WGS sequence"/>
</dbReference>
<evidence type="ECO:0000259" key="12">
    <source>
        <dbReference type="PROSITE" id="PS50262"/>
    </source>
</evidence>
<dbReference type="InterPro" id="IPR000276">
    <property type="entry name" value="GPCR_Rhodpsn"/>
</dbReference>
<keyword evidence="8 10" id="KW-0675">Receptor</keyword>
<dbReference type="AlphaFoldDB" id="A0ABD2PPU0"/>
<dbReference type="SUPFAM" id="SSF81321">
    <property type="entry name" value="Family A G protein-coupled receptor-like"/>
    <property type="match status" value="1"/>
</dbReference>
<comment type="similarity">
    <text evidence="10">Belongs to the G-protein coupled receptor 1 family.</text>
</comment>
<dbReference type="PROSITE" id="PS50262">
    <property type="entry name" value="G_PROTEIN_RECEP_F1_2"/>
    <property type="match status" value="1"/>
</dbReference>
<protein>
    <recommendedName>
        <fullName evidence="12">G-protein coupled receptors family 1 profile domain-containing protein</fullName>
    </recommendedName>
</protein>
<keyword evidence="14" id="KW-1185">Reference proteome</keyword>
<keyword evidence="5 10" id="KW-0297">G-protein coupled receptor</keyword>
<dbReference type="PROSITE" id="PS00237">
    <property type="entry name" value="G_PROTEIN_RECEP_F1_1"/>
    <property type="match status" value="1"/>
</dbReference>
<feature type="transmembrane region" description="Helical" evidence="11">
    <location>
        <begin position="124"/>
        <end position="144"/>
    </location>
</feature>
<feature type="transmembrane region" description="Helical" evidence="11">
    <location>
        <begin position="522"/>
        <end position="542"/>
    </location>
</feature>
<name>A0ABD2PPU0_9PLAT</name>
<evidence type="ECO:0000256" key="6">
    <source>
        <dbReference type="ARBA" id="ARBA00023136"/>
    </source>
</evidence>
<organism evidence="13 14">
    <name type="scientific">Cichlidogyrus casuarinus</name>
    <dbReference type="NCBI Taxonomy" id="1844966"/>
    <lineage>
        <taxon>Eukaryota</taxon>
        <taxon>Metazoa</taxon>
        <taxon>Spiralia</taxon>
        <taxon>Lophotrochozoa</taxon>
        <taxon>Platyhelminthes</taxon>
        <taxon>Monogenea</taxon>
        <taxon>Monopisthocotylea</taxon>
        <taxon>Dactylogyridea</taxon>
        <taxon>Ancyrocephalidae</taxon>
        <taxon>Cichlidogyrus</taxon>
    </lineage>
</organism>
<evidence type="ECO:0000256" key="1">
    <source>
        <dbReference type="ARBA" id="ARBA00004651"/>
    </source>
</evidence>
<feature type="transmembrane region" description="Helical" evidence="11">
    <location>
        <begin position="74"/>
        <end position="104"/>
    </location>
</feature>
<evidence type="ECO:0000256" key="4">
    <source>
        <dbReference type="ARBA" id="ARBA00022989"/>
    </source>
</evidence>
<keyword evidence="4 11" id="KW-1133">Transmembrane helix</keyword>
<evidence type="ECO:0000256" key="5">
    <source>
        <dbReference type="ARBA" id="ARBA00023040"/>
    </source>
</evidence>
<evidence type="ECO:0000256" key="10">
    <source>
        <dbReference type="RuleBase" id="RU000688"/>
    </source>
</evidence>
<evidence type="ECO:0000256" key="2">
    <source>
        <dbReference type="ARBA" id="ARBA00022475"/>
    </source>
</evidence>
<reference evidence="13 14" key="1">
    <citation type="submission" date="2024-11" db="EMBL/GenBank/DDBJ databases">
        <title>Adaptive evolution of stress response genes in parasites aligns with host niche diversity.</title>
        <authorList>
            <person name="Hahn C."/>
            <person name="Resl P."/>
        </authorList>
    </citation>
    <scope>NUCLEOTIDE SEQUENCE [LARGE SCALE GENOMIC DNA]</scope>
    <source>
        <strain evidence="13">EGGRZ-B1_66</strain>
        <tissue evidence="13">Body</tissue>
    </source>
</reference>
<keyword evidence="6 11" id="KW-0472">Membrane</keyword>
<dbReference type="Pfam" id="PF00001">
    <property type="entry name" value="7tm_1"/>
    <property type="match status" value="1"/>
</dbReference>
<evidence type="ECO:0000256" key="7">
    <source>
        <dbReference type="ARBA" id="ARBA00023157"/>
    </source>
</evidence>
<dbReference type="Gene3D" id="1.20.1070.10">
    <property type="entry name" value="Rhodopsin 7-helix transmembrane proteins"/>
    <property type="match status" value="2"/>
</dbReference>
<dbReference type="PANTHER" id="PTHR24248">
    <property type="entry name" value="ADRENERGIC RECEPTOR-RELATED G-PROTEIN COUPLED RECEPTOR"/>
    <property type="match status" value="1"/>
</dbReference>
<proteinExistence type="inferred from homology"/>
<evidence type="ECO:0000256" key="9">
    <source>
        <dbReference type="ARBA" id="ARBA00023224"/>
    </source>
</evidence>
<feature type="transmembrane region" description="Helical" evidence="11">
    <location>
        <begin position="482"/>
        <end position="502"/>
    </location>
</feature>
<dbReference type="InterPro" id="IPR017452">
    <property type="entry name" value="GPCR_Rhodpsn_7TM"/>
</dbReference>
<feature type="domain" description="G-protein coupled receptors family 1 profile" evidence="12">
    <location>
        <begin position="23"/>
        <end position="539"/>
    </location>
</feature>
<gene>
    <name evidence="13" type="ORF">Ciccas_011944</name>
</gene>
<dbReference type="GO" id="GO:0005886">
    <property type="term" value="C:plasma membrane"/>
    <property type="evidence" value="ECO:0007669"/>
    <property type="project" value="UniProtKB-SubCell"/>
</dbReference>
<comment type="caution">
    <text evidence="13">The sequence shown here is derived from an EMBL/GenBank/DDBJ whole genome shotgun (WGS) entry which is preliminary data.</text>
</comment>
<keyword evidence="7" id="KW-1015">Disulfide bond</keyword>
<dbReference type="PRINTS" id="PR00237">
    <property type="entry name" value="GPCRRHODOPSN"/>
</dbReference>
<feature type="transmembrane region" description="Helical" evidence="11">
    <location>
        <begin position="45"/>
        <end position="68"/>
    </location>
</feature>
<evidence type="ECO:0000313" key="13">
    <source>
        <dbReference type="EMBL" id="KAL3309510.1"/>
    </source>
</evidence>
<dbReference type="EMBL" id="JBJKFK010003835">
    <property type="protein sequence ID" value="KAL3309510.1"/>
    <property type="molecule type" value="Genomic_DNA"/>
</dbReference>
<feature type="transmembrane region" description="Helical" evidence="11">
    <location>
        <begin position="168"/>
        <end position="192"/>
    </location>
</feature>
<comment type="subcellular location">
    <subcellularLocation>
        <location evidence="1">Cell membrane</location>
        <topology evidence="1">Multi-pass membrane protein</topology>
    </subcellularLocation>
</comment>
<keyword evidence="9 10" id="KW-0807">Transducer</keyword>
<evidence type="ECO:0000256" key="3">
    <source>
        <dbReference type="ARBA" id="ARBA00022692"/>
    </source>
</evidence>
<dbReference type="PANTHER" id="PTHR24248:SF125">
    <property type="entry name" value="DOPAMINE D2-LIKE RECEPTOR"/>
    <property type="match status" value="1"/>
</dbReference>
<accession>A0ABD2PPU0</accession>
<evidence type="ECO:0000256" key="8">
    <source>
        <dbReference type="ARBA" id="ARBA00023170"/>
    </source>
</evidence>
<evidence type="ECO:0000313" key="14">
    <source>
        <dbReference type="Proteomes" id="UP001626550"/>
    </source>
</evidence>